<feature type="transmembrane region" description="Helical" evidence="7">
    <location>
        <begin position="350"/>
        <end position="372"/>
    </location>
</feature>
<dbReference type="GO" id="GO:0005886">
    <property type="term" value="C:plasma membrane"/>
    <property type="evidence" value="ECO:0007669"/>
    <property type="project" value="UniProtKB-SubCell"/>
</dbReference>
<evidence type="ECO:0000256" key="4">
    <source>
        <dbReference type="ARBA" id="ARBA00022692"/>
    </source>
</evidence>
<name>A0A1Z5J7I6_FISSO</name>
<dbReference type="GO" id="GO:0005436">
    <property type="term" value="F:sodium:phosphate symporter activity"/>
    <property type="evidence" value="ECO:0007669"/>
    <property type="project" value="InterPro"/>
</dbReference>
<evidence type="ECO:0000256" key="1">
    <source>
        <dbReference type="ARBA" id="ARBA00004651"/>
    </source>
</evidence>
<comment type="subcellular location">
    <subcellularLocation>
        <location evidence="1">Cell membrane</location>
        <topology evidence="1">Multi-pass membrane protein</topology>
    </subcellularLocation>
</comment>
<dbReference type="InterPro" id="IPR003841">
    <property type="entry name" value="Na/Pi_transpt"/>
</dbReference>
<reference evidence="8 9" key="1">
    <citation type="journal article" date="2015" name="Plant Cell">
        <title>Oil accumulation by the oleaginous diatom Fistulifera solaris as revealed by the genome and transcriptome.</title>
        <authorList>
            <person name="Tanaka T."/>
            <person name="Maeda Y."/>
            <person name="Veluchamy A."/>
            <person name="Tanaka M."/>
            <person name="Abida H."/>
            <person name="Marechal E."/>
            <person name="Bowler C."/>
            <person name="Muto M."/>
            <person name="Sunaga Y."/>
            <person name="Tanaka M."/>
            <person name="Yoshino T."/>
            <person name="Taniguchi T."/>
            <person name="Fukuda Y."/>
            <person name="Nemoto M."/>
            <person name="Matsumoto M."/>
            <person name="Wong P.S."/>
            <person name="Aburatani S."/>
            <person name="Fujibuchi W."/>
        </authorList>
    </citation>
    <scope>NUCLEOTIDE SEQUENCE [LARGE SCALE GENOMIC DNA]</scope>
    <source>
        <strain evidence="8 9">JPCC DA0580</strain>
    </source>
</reference>
<feature type="transmembrane region" description="Helical" evidence="7">
    <location>
        <begin position="501"/>
        <end position="521"/>
    </location>
</feature>
<keyword evidence="5 7" id="KW-1133">Transmembrane helix</keyword>
<dbReference type="InParanoid" id="A0A1Z5J7I6"/>
<feature type="transmembrane region" description="Helical" evidence="7">
    <location>
        <begin position="150"/>
        <end position="174"/>
    </location>
</feature>
<protein>
    <submittedName>
        <fullName evidence="8">Solute carrier family 34</fullName>
    </submittedName>
</protein>
<feature type="transmembrane region" description="Helical" evidence="7">
    <location>
        <begin position="392"/>
        <end position="418"/>
    </location>
</feature>
<gene>
    <name evidence="8" type="ORF">FisN_11Lh056</name>
</gene>
<evidence type="ECO:0000256" key="6">
    <source>
        <dbReference type="ARBA" id="ARBA00023136"/>
    </source>
</evidence>
<evidence type="ECO:0000256" key="2">
    <source>
        <dbReference type="ARBA" id="ARBA00005808"/>
    </source>
</evidence>
<dbReference type="Proteomes" id="UP000198406">
    <property type="component" value="Unassembled WGS sequence"/>
</dbReference>
<proteinExistence type="inferred from homology"/>
<feature type="transmembrane region" description="Helical" evidence="7">
    <location>
        <begin position="533"/>
        <end position="553"/>
    </location>
</feature>
<evidence type="ECO:0000313" key="8">
    <source>
        <dbReference type="EMBL" id="GAX09957.1"/>
    </source>
</evidence>
<sequence length="687" mass="75041">MAEQPMTEAEPIVEEDATHDETILLDDAIHLDDTRHTRGGGPPDHSTRIGRIYHVTSQKVITPAHSFTSEAQRQLKANNKEDDENVTWRDVAAACFCHSAAQWRDIFLGAFLLCGFLYFFLIGLDLLGTSFQVVGGCTAGSLLGSDTNPLASLMIGIVATALLHSSATATAIIVSLVNGGLDVDQGIYMVMGANIGTSVTSMIVSLAHMGDGEELERAFGGCSTLFVFNFYTVLVLFPLEIATKYLYHLTKAMLPSSSSRQEGESWESPIKKIISPLTKKVLIANKGLIDDISMGELEGCGSVYPTFCEGGDVSYASCKQGLIACDKKTNKCPTLFQNGADKRDDMVSGWVCLFISLCLLITCLLGLVALLHRMLEGASKRIIYKATNINGYFSIAIGCGVTTVVQSSSVTVSALVPLAGVGILSLEQMFPLVVGADIGTTVTALMASMVSSKVEALQIALVHVFFNVTGAVLWYPVPFLRQIPLKTARKLGRITREWRNFPVLFILVVYHLLPILILGISSCFETDSKGFRALGTFLTIIIASSILYLIYWWNFNRGREKTRAWQTRRQRRRAALEQLADDMDYCKCDIEYVKNEVGRLKDLAGINVEEGVVLQEKQSSHRRVGSHGQDMLTGEDHVSLYHSCQSQSWANVIASAGGSLRGSLHSIFEPTHSSAGQENEDTYDDAN</sequence>
<dbReference type="OrthoDB" id="45906at2759"/>
<dbReference type="NCBIfam" id="NF037997">
    <property type="entry name" value="Na_Pi_symport"/>
    <property type="match status" value="2"/>
</dbReference>
<organism evidence="8 9">
    <name type="scientific">Fistulifera solaris</name>
    <name type="common">Oleaginous diatom</name>
    <dbReference type="NCBI Taxonomy" id="1519565"/>
    <lineage>
        <taxon>Eukaryota</taxon>
        <taxon>Sar</taxon>
        <taxon>Stramenopiles</taxon>
        <taxon>Ochrophyta</taxon>
        <taxon>Bacillariophyta</taxon>
        <taxon>Bacillariophyceae</taxon>
        <taxon>Bacillariophycidae</taxon>
        <taxon>Naviculales</taxon>
        <taxon>Naviculaceae</taxon>
        <taxon>Fistulifera</taxon>
    </lineage>
</organism>
<keyword evidence="6 7" id="KW-0472">Membrane</keyword>
<keyword evidence="3" id="KW-1003">Cell membrane</keyword>
<accession>A0A1Z5J7I6</accession>
<dbReference type="AlphaFoldDB" id="A0A1Z5J7I6"/>
<feature type="transmembrane region" description="Helical" evidence="7">
    <location>
        <begin position="456"/>
        <end position="480"/>
    </location>
</feature>
<comment type="similarity">
    <text evidence="2">Belongs to the SLC34A transporter family.</text>
</comment>
<evidence type="ECO:0000256" key="7">
    <source>
        <dbReference type="SAM" id="Phobius"/>
    </source>
</evidence>
<dbReference type="Pfam" id="PF02690">
    <property type="entry name" value="Na_Pi_cotrans"/>
    <property type="match status" value="2"/>
</dbReference>
<dbReference type="GO" id="GO:0044341">
    <property type="term" value="P:sodium-dependent phosphate transport"/>
    <property type="evidence" value="ECO:0007669"/>
    <property type="project" value="InterPro"/>
</dbReference>
<dbReference type="PANTHER" id="PTHR10010">
    <property type="entry name" value="SOLUTE CARRIER FAMILY 34 SODIUM PHOSPHATE , MEMBER 2-RELATED"/>
    <property type="match status" value="1"/>
</dbReference>
<dbReference type="PANTHER" id="PTHR10010:SF46">
    <property type="entry name" value="SODIUM-DEPENDENT PHOSPHATE TRANSPORT PROTEIN 2B"/>
    <property type="match status" value="1"/>
</dbReference>
<feature type="transmembrane region" description="Helical" evidence="7">
    <location>
        <begin position="218"/>
        <end position="239"/>
    </location>
</feature>
<feature type="transmembrane region" description="Helical" evidence="7">
    <location>
        <begin position="106"/>
        <end position="124"/>
    </location>
</feature>
<feature type="transmembrane region" description="Helical" evidence="7">
    <location>
        <begin position="186"/>
        <end position="206"/>
    </location>
</feature>
<evidence type="ECO:0000313" key="9">
    <source>
        <dbReference type="Proteomes" id="UP000198406"/>
    </source>
</evidence>
<comment type="caution">
    <text evidence="8">The sequence shown here is derived from an EMBL/GenBank/DDBJ whole genome shotgun (WGS) entry which is preliminary data.</text>
</comment>
<keyword evidence="4 7" id="KW-0812">Transmembrane</keyword>
<evidence type="ECO:0000256" key="5">
    <source>
        <dbReference type="ARBA" id="ARBA00022989"/>
    </source>
</evidence>
<dbReference type="EMBL" id="BDSP01000013">
    <property type="protein sequence ID" value="GAX09957.1"/>
    <property type="molecule type" value="Genomic_DNA"/>
</dbReference>
<evidence type="ECO:0000256" key="3">
    <source>
        <dbReference type="ARBA" id="ARBA00022475"/>
    </source>
</evidence>
<keyword evidence="9" id="KW-1185">Reference proteome</keyword>